<sequence>MFGLGKPRTKLGKWMDQRGIKGSWLSEKTNLNKCTISDLTSKGEHAPNQSTMKKILKALRQIDPNVKVDDFWDM</sequence>
<dbReference type="InterPro" id="IPR010982">
    <property type="entry name" value="Lambda_DNA-bd_dom_sf"/>
</dbReference>
<organism evidence="1 3">
    <name type="scientific">Anaerobacillus isosaccharinicus</name>
    <dbReference type="NCBI Taxonomy" id="1532552"/>
    <lineage>
        <taxon>Bacteria</taxon>
        <taxon>Bacillati</taxon>
        <taxon>Bacillota</taxon>
        <taxon>Bacilli</taxon>
        <taxon>Bacillales</taxon>
        <taxon>Bacillaceae</taxon>
        <taxon>Anaerobacillus</taxon>
    </lineage>
</organism>
<proteinExistence type="predicted"/>
<name>A0A1S2L928_9BACI</name>
<evidence type="ECO:0000313" key="2">
    <source>
        <dbReference type="EMBL" id="QOY37026.1"/>
    </source>
</evidence>
<dbReference type="AlphaFoldDB" id="A0A1S2L928"/>
<dbReference type="OrthoDB" id="7568952at2"/>
<dbReference type="Gene3D" id="1.10.260.40">
    <property type="entry name" value="lambda repressor-like DNA-binding domains"/>
    <property type="match status" value="1"/>
</dbReference>
<dbReference type="EMBL" id="LQXD01000157">
    <property type="protein sequence ID" value="OIJ09019.1"/>
    <property type="molecule type" value="Genomic_DNA"/>
</dbReference>
<reference evidence="2 3" key="2">
    <citation type="journal article" date="2017" name="Genome Announc.">
        <title>Draft Genome Sequences of Four Alkaliphilic Bacteria Belonging to the Anaerobacillus Genus.</title>
        <authorList>
            <person name="Bassil N.M."/>
            <person name="Lloyd J.R."/>
        </authorList>
    </citation>
    <scope>NUCLEOTIDE SEQUENCE [LARGE SCALE GENOMIC DNA]</scope>
    <source>
        <strain evidence="2 3">NB2006</strain>
    </source>
</reference>
<dbReference type="EMBL" id="CP063356">
    <property type="protein sequence ID" value="QOY37026.1"/>
    <property type="molecule type" value="Genomic_DNA"/>
</dbReference>
<gene>
    <name evidence="2" type="ORF">AWH56_005105</name>
    <name evidence="1" type="ORF">AWH56_18060</name>
</gene>
<accession>A0A1S2L928</accession>
<dbReference type="GO" id="GO:0003677">
    <property type="term" value="F:DNA binding"/>
    <property type="evidence" value="ECO:0007669"/>
    <property type="project" value="InterPro"/>
</dbReference>
<protein>
    <submittedName>
        <fullName evidence="1 2">Transcriptional regulator</fullName>
    </submittedName>
</protein>
<reference evidence="2" key="4">
    <citation type="submission" date="2020-10" db="EMBL/GenBank/DDBJ databases">
        <authorList>
            <person name="Bassil N.M."/>
            <person name="Lloyd J.R."/>
        </authorList>
    </citation>
    <scope>NUCLEOTIDE SEQUENCE</scope>
    <source>
        <strain evidence="2">NB2006</strain>
    </source>
</reference>
<evidence type="ECO:0000313" key="3">
    <source>
        <dbReference type="Proteomes" id="UP000180175"/>
    </source>
</evidence>
<dbReference type="KEGG" id="aia:AWH56_005105"/>
<dbReference type="Proteomes" id="UP000180175">
    <property type="component" value="Chromosome"/>
</dbReference>
<keyword evidence="3" id="KW-1185">Reference proteome</keyword>
<dbReference type="RefSeq" id="WP_071318356.1">
    <property type="nucleotide sequence ID" value="NZ_CP063356.2"/>
</dbReference>
<reference evidence="1 3" key="1">
    <citation type="submission" date="2016-10" db="EMBL/GenBank/DDBJ databases">
        <title>Draft genome sequences of four alkaliphilic bacteria belonging to the Anaerobacillus genus.</title>
        <authorList>
            <person name="Bassil N.M."/>
            <person name="Lloyd J.R."/>
        </authorList>
    </citation>
    <scope>NUCLEOTIDE SEQUENCE [LARGE SCALE GENOMIC DNA]</scope>
    <source>
        <strain evidence="1 3">NB2006</strain>
    </source>
</reference>
<evidence type="ECO:0000313" key="1">
    <source>
        <dbReference type="EMBL" id="OIJ09019.1"/>
    </source>
</evidence>
<reference evidence="2 3" key="3">
    <citation type="journal article" date="2019" name="Int. J. Syst. Evol. Microbiol.">
        <title>Anaerobacillus isosaccharinicus sp. nov., an alkaliphilic bacterium which degrades isosaccharinic acid.</title>
        <authorList>
            <person name="Bassil N.M."/>
            <person name="Lloyd J.R."/>
        </authorList>
    </citation>
    <scope>NUCLEOTIDE SEQUENCE [LARGE SCALE GENOMIC DNA]</scope>
    <source>
        <strain evidence="2 3">NB2006</strain>
    </source>
</reference>